<dbReference type="PANTHER" id="PTHR11261">
    <property type="entry name" value="INTERPHOTORECEPTOR RETINOID-BINDING PROTEIN"/>
    <property type="match status" value="1"/>
</dbReference>
<evidence type="ECO:0000313" key="2">
    <source>
        <dbReference type="EMBL" id="SEL68397.1"/>
    </source>
</evidence>
<gene>
    <name evidence="2" type="ORF">SAMN05661044_03102</name>
</gene>
<proteinExistence type="predicted"/>
<dbReference type="RefSeq" id="WP_093326255.1">
    <property type="nucleotide sequence ID" value="NZ_FOAF01000003.1"/>
</dbReference>
<dbReference type="SMART" id="SM00245">
    <property type="entry name" value="TSPc"/>
    <property type="match status" value="1"/>
</dbReference>
<protein>
    <submittedName>
        <fullName evidence="2">N-terminal domain of Peptidase_S41</fullName>
    </submittedName>
</protein>
<dbReference type="InterPro" id="IPR029045">
    <property type="entry name" value="ClpP/crotonase-like_dom_sf"/>
</dbReference>
<name>A0A1H7SA28_OLID1</name>
<keyword evidence="3" id="KW-1185">Reference proteome</keyword>
<dbReference type="Pfam" id="PF11918">
    <property type="entry name" value="Peptidase_S41_N"/>
    <property type="match status" value="1"/>
</dbReference>
<dbReference type="OrthoDB" id="6397760at2"/>
<dbReference type="Pfam" id="PF03572">
    <property type="entry name" value="Peptidase_S41"/>
    <property type="match status" value="1"/>
</dbReference>
<dbReference type="CDD" id="cd07563">
    <property type="entry name" value="Peptidase_S41_IRBP"/>
    <property type="match status" value="1"/>
</dbReference>
<feature type="domain" description="Tail specific protease" evidence="1">
    <location>
        <begin position="114"/>
        <end position="311"/>
    </location>
</feature>
<organism evidence="2 3">
    <name type="scientific">Olivibacter domesticus</name>
    <name type="common">Pseudosphingobacterium domesticum</name>
    <dbReference type="NCBI Taxonomy" id="407022"/>
    <lineage>
        <taxon>Bacteria</taxon>
        <taxon>Pseudomonadati</taxon>
        <taxon>Bacteroidota</taxon>
        <taxon>Sphingobacteriia</taxon>
        <taxon>Sphingobacteriales</taxon>
        <taxon>Sphingobacteriaceae</taxon>
        <taxon>Olivibacter</taxon>
    </lineage>
</organism>
<evidence type="ECO:0000313" key="3">
    <source>
        <dbReference type="Proteomes" id="UP000199421"/>
    </source>
</evidence>
<dbReference type="Proteomes" id="UP000199421">
    <property type="component" value="Unassembled WGS sequence"/>
</dbReference>
<dbReference type="STRING" id="407022.SAMN05661044_03102"/>
<dbReference type="PANTHER" id="PTHR11261:SF3">
    <property type="entry name" value="RETINOL-BINDING PROTEIN 3"/>
    <property type="match status" value="1"/>
</dbReference>
<sequence length="439" mass="49684">MKNVHLAVLIYLLFIAPFRPLSAQTNVQRINVTELIDSLTSTLDNYYVFPEKAELINKHLRQQLIKKAYEGISDPMKLSEKLLDDIRSVHTDPHMRIYYDSLFTNRNKGEQKPSAEEIEELKRLEKEQNYLFKKVEVLPGNIGYLLFNGFSGDIEGSKSTVSSALKFLINTTAIIIDLRSNGGGSPEMVSYIESYFFQQKTHMNDIIDRLSKDTSYFYADPAKTAGITLKMPVYILTSKRTFSGAEDFSYGMQSVKRAIIVGETTGGGAHPTKPFLLGQGFQINVPFARSLNPYTKTDWEGTGVKPDIQSSANEALKITQTTILQKQLAGIKDEQQKRKIQWAIDRLSASEEFTLSSETHNLFPSTYTGGLNFYVEKDKILCKNNERGGEIFELKPIKKSLFTLDENAHVEFIKDKSGKISSIKLLFENGRIVDKPRIN</sequence>
<dbReference type="GO" id="GO:0006508">
    <property type="term" value="P:proteolysis"/>
    <property type="evidence" value="ECO:0007669"/>
    <property type="project" value="InterPro"/>
</dbReference>
<dbReference type="Gene3D" id="3.30.750.44">
    <property type="match status" value="1"/>
</dbReference>
<dbReference type="Gene3D" id="3.90.226.10">
    <property type="entry name" value="2-enoyl-CoA Hydratase, Chain A, domain 1"/>
    <property type="match status" value="1"/>
</dbReference>
<dbReference type="InterPro" id="IPR005151">
    <property type="entry name" value="Tail-specific_protease"/>
</dbReference>
<evidence type="ECO:0000259" key="1">
    <source>
        <dbReference type="SMART" id="SM00245"/>
    </source>
</evidence>
<dbReference type="GO" id="GO:0008236">
    <property type="term" value="F:serine-type peptidase activity"/>
    <property type="evidence" value="ECO:0007669"/>
    <property type="project" value="InterPro"/>
</dbReference>
<dbReference type="SUPFAM" id="SSF52096">
    <property type="entry name" value="ClpP/crotonase"/>
    <property type="match status" value="1"/>
</dbReference>
<dbReference type="EMBL" id="FOAF01000003">
    <property type="protein sequence ID" value="SEL68397.1"/>
    <property type="molecule type" value="Genomic_DNA"/>
</dbReference>
<reference evidence="3" key="1">
    <citation type="submission" date="2016-10" db="EMBL/GenBank/DDBJ databases">
        <authorList>
            <person name="Varghese N."/>
            <person name="Submissions S."/>
        </authorList>
    </citation>
    <scope>NUCLEOTIDE SEQUENCE [LARGE SCALE GENOMIC DNA]</scope>
    <source>
        <strain evidence="3">DSM 18733</strain>
    </source>
</reference>
<dbReference type="AlphaFoldDB" id="A0A1H7SA28"/>
<accession>A0A1H7SA28</accession>